<evidence type="ECO:0000313" key="2">
    <source>
        <dbReference type="Proteomes" id="UP000479710"/>
    </source>
</evidence>
<comment type="caution">
    <text evidence="1">The sequence shown here is derived from an EMBL/GenBank/DDBJ whole genome shotgun (WGS) entry which is preliminary data.</text>
</comment>
<proteinExistence type="predicted"/>
<protein>
    <submittedName>
        <fullName evidence="1">Uncharacterized protein</fullName>
    </submittedName>
</protein>
<accession>A0A6G1BV87</accession>
<dbReference type="EMBL" id="SPHZ02000011">
    <property type="protein sequence ID" value="KAF0891554.1"/>
    <property type="molecule type" value="Genomic_DNA"/>
</dbReference>
<sequence length="89" mass="9533">MEKTANKGNILDTQGLDDLEVGTGLSEGSIMLASRLCVDTYDSGVLIAEFRMVGANGGGFQWAAPPPPDFPHDLLAPDRVTDINRELVM</sequence>
<name>A0A6G1BV87_9ORYZ</name>
<gene>
    <name evidence="1" type="ORF">E2562_010548</name>
</gene>
<organism evidence="1 2">
    <name type="scientific">Oryza meyeriana var. granulata</name>
    <dbReference type="NCBI Taxonomy" id="110450"/>
    <lineage>
        <taxon>Eukaryota</taxon>
        <taxon>Viridiplantae</taxon>
        <taxon>Streptophyta</taxon>
        <taxon>Embryophyta</taxon>
        <taxon>Tracheophyta</taxon>
        <taxon>Spermatophyta</taxon>
        <taxon>Magnoliopsida</taxon>
        <taxon>Liliopsida</taxon>
        <taxon>Poales</taxon>
        <taxon>Poaceae</taxon>
        <taxon>BOP clade</taxon>
        <taxon>Oryzoideae</taxon>
        <taxon>Oryzeae</taxon>
        <taxon>Oryzinae</taxon>
        <taxon>Oryza</taxon>
        <taxon>Oryza meyeriana</taxon>
    </lineage>
</organism>
<dbReference type="Proteomes" id="UP000479710">
    <property type="component" value="Unassembled WGS sequence"/>
</dbReference>
<keyword evidence="2" id="KW-1185">Reference proteome</keyword>
<dbReference type="AlphaFoldDB" id="A0A6G1BV87"/>
<evidence type="ECO:0000313" key="1">
    <source>
        <dbReference type="EMBL" id="KAF0891554.1"/>
    </source>
</evidence>
<reference evidence="1 2" key="1">
    <citation type="submission" date="2019-11" db="EMBL/GenBank/DDBJ databases">
        <title>Whole genome sequence of Oryza granulata.</title>
        <authorList>
            <person name="Li W."/>
        </authorList>
    </citation>
    <scope>NUCLEOTIDE SEQUENCE [LARGE SCALE GENOMIC DNA]</scope>
    <source>
        <strain evidence="2">cv. Menghai</strain>
        <tissue evidence="1">Leaf</tissue>
    </source>
</reference>